<dbReference type="GeneTree" id="ENSGT00390000010439"/>
<dbReference type="PANTHER" id="PTHR35449:SF1">
    <property type="entry name" value="PROTEIN SIX6OS1"/>
    <property type="match status" value="1"/>
</dbReference>
<feature type="compositionally biased region" description="Polar residues" evidence="2">
    <location>
        <begin position="580"/>
        <end position="598"/>
    </location>
</feature>
<gene>
    <name evidence="3" type="primary">C14orf39</name>
</gene>
<dbReference type="GO" id="GO:0010705">
    <property type="term" value="P:meiotic DNA double-strand break processing involved in reciprocal meiotic recombination"/>
    <property type="evidence" value="ECO:0007669"/>
    <property type="project" value="Ensembl"/>
</dbReference>
<evidence type="ECO:0000256" key="2">
    <source>
        <dbReference type="SAM" id="MobiDB-lite"/>
    </source>
</evidence>
<dbReference type="AlphaFoldDB" id="A0A803VT09"/>
<reference evidence="3" key="3">
    <citation type="submission" date="2025-09" db="UniProtKB">
        <authorList>
            <consortium name="Ensembl"/>
        </authorList>
    </citation>
    <scope>IDENTIFICATION</scope>
</reference>
<feature type="compositionally biased region" description="Basic and acidic residues" evidence="2">
    <location>
        <begin position="427"/>
        <end position="437"/>
    </location>
</feature>
<dbReference type="PANTHER" id="PTHR35449">
    <property type="entry name" value="PROTEIN SIX6OS1"/>
    <property type="match status" value="1"/>
</dbReference>
<reference evidence="3 4" key="1">
    <citation type="journal article" date="2012" name="Nature">
        <title>The genomic landscape of species divergence in Ficedula flycatchers.</title>
        <authorList>
            <person name="Ellegren H."/>
            <person name="Smeds L."/>
            <person name="Burri R."/>
            <person name="Olason P.I."/>
            <person name="Backstrom N."/>
            <person name="Kawakami T."/>
            <person name="Kunstner A."/>
            <person name="Makinen H."/>
            <person name="Nadachowska-Brzyska K."/>
            <person name="Qvarnstrom A."/>
            <person name="Uebbing S."/>
            <person name="Wolf J.B."/>
        </authorList>
    </citation>
    <scope>NUCLEOTIDE SEQUENCE [LARGE SCALE GENOMIC DNA]</scope>
</reference>
<dbReference type="GO" id="GO:0000801">
    <property type="term" value="C:central element"/>
    <property type="evidence" value="ECO:0007669"/>
    <property type="project" value="Ensembl"/>
</dbReference>
<name>A0A803VT09_FICAL</name>
<dbReference type="Pfam" id="PF15676">
    <property type="entry name" value="S6OS1"/>
    <property type="match status" value="2"/>
</dbReference>
<keyword evidence="4" id="KW-1185">Reference proteome</keyword>
<evidence type="ECO:0000256" key="1">
    <source>
        <dbReference type="SAM" id="Coils"/>
    </source>
</evidence>
<evidence type="ECO:0000313" key="4">
    <source>
        <dbReference type="Proteomes" id="UP000016665"/>
    </source>
</evidence>
<dbReference type="GO" id="GO:0007283">
    <property type="term" value="P:spermatogenesis"/>
    <property type="evidence" value="ECO:0007669"/>
    <property type="project" value="Ensembl"/>
</dbReference>
<dbReference type="GO" id="GO:0048477">
    <property type="term" value="P:oogenesis"/>
    <property type="evidence" value="ECO:0007669"/>
    <property type="project" value="Ensembl"/>
</dbReference>
<feature type="coiled-coil region" evidence="1">
    <location>
        <begin position="34"/>
        <end position="162"/>
    </location>
</feature>
<feature type="region of interest" description="Disordered" evidence="2">
    <location>
        <begin position="579"/>
        <end position="598"/>
    </location>
</feature>
<dbReference type="InterPro" id="IPR031380">
    <property type="entry name" value="SIX6OS1"/>
</dbReference>
<organism evidence="3 4">
    <name type="scientific">Ficedula albicollis</name>
    <name type="common">Collared flycatcher</name>
    <name type="synonym">Muscicapa albicollis</name>
    <dbReference type="NCBI Taxonomy" id="59894"/>
    <lineage>
        <taxon>Eukaryota</taxon>
        <taxon>Metazoa</taxon>
        <taxon>Chordata</taxon>
        <taxon>Craniata</taxon>
        <taxon>Vertebrata</taxon>
        <taxon>Euteleostomi</taxon>
        <taxon>Archelosauria</taxon>
        <taxon>Archosauria</taxon>
        <taxon>Dinosauria</taxon>
        <taxon>Saurischia</taxon>
        <taxon>Theropoda</taxon>
        <taxon>Coelurosauria</taxon>
        <taxon>Aves</taxon>
        <taxon>Neognathae</taxon>
        <taxon>Neoaves</taxon>
        <taxon>Telluraves</taxon>
        <taxon>Australaves</taxon>
        <taxon>Passeriformes</taxon>
        <taxon>Muscicapidae</taxon>
        <taxon>Ficedula</taxon>
    </lineage>
</organism>
<proteinExistence type="predicted"/>
<reference evidence="3" key="2">
    <citation type="submission" date="2025-08" db="UniProtKB">
        <authorList>
            <consortium name="Ensembl"/>
        </authorList>
    </citation>
    <scope>IDENTIFICATION</scope>
</reference>
<evidence type="ECO:0000313" key="3">
    <source>
        <dbReference type="Ensembl" id="ENSFALP00000025865.1"/>
    </source>
</evidence>
<feature type="region of interest" description="Disordered" evidence="2">
    <location>
        <begin position="421"/>
        <end position="462"/>
    </location>
</feature>
<keyword evidence="1" id="KW-0175">Coiled coil</keyword>
<dbReference type="GO" id="GO:0007130">
    <property type="term" value="P:synaptonemal complex assembly"/>
    <property type="evidence" value="ECO:0007669"/>
    <property type="project" value="Ensembl"/>
</dbReference>
<protein>
    <submittedName>
        <fullName evidence="3">Chromosome 14 open reading frame 39</fullName>
    </submittedName>
</protein>
<dbReference type="Proteomes" id="UP000016665">
    <property type="component" value="Chromosome 5"/>
</dbReference>
<accession>A0A803VT09</accession>
<sequence>MNDEVWINFDRVLVQLDFQVERTRSTKRHVDHQINLYTAKIMEEKNQIAWLEENIKKEKEELADLQKQNESSKKSCDVWKPTYALLKKHEACLKNEITAVEQDAENERKSYENSIAQCRKNLQERHEKYKESALAQKYYKKKEKVEEIQRRILKRLEKYKEEASLDSLEAVPLTSVNDWVVHIASMRQKTQETLQLAQAAVQETIKLEKEAEELQMKTDYLKKWCVFQCTDQQDDSSLIITFLWHHMCFLREEGSTKTIKETKEDQNNSQKIEEKNRKILEKPEEFKERVFEEHQHPSLPKERRQVFKTLRAPCIPQKFVQSVKSFRFSKQRPETGREEKEKPVELSVATSCSASLAENLSQKVIDTAGTNNPQTAQVPSTVSIQNQVKFRLPALPKQLTSNQQFESENAVMVSQKAKHVDEEADEQDVHTGFKPNEDNPDIAEESAGPFFRAPKTPDLKGKHPLFSNTPPFDFMKNLGCEEGTSKSPAFFSALNFSQKSPGFNLFDSSLFGAQNSSDETEENFSMGNLGSMSPLKGAGSLFGKSENEDAFTFPFLSESTSHAFGDGKDDAGFSFAFGQDQRSSQSPSMEGFHSNTQNTKLFSLF</sequence>
<dbReference type="Ensembl" id="ENSFALT00000044106.1">
    <property type="protein sequence ID" value="ENSFALP00000025865.1"/>
    <property type="gene ID" value="ENSFALG00000003456.2"/>
</dbReference>